<proteinExistence type="predicted"/>
<protein>
    <recommendedName>
        <fullName evidence="5">DUF3592 domain-containing protein</fullName>
    </recommendedName>
</protein>
<feature type="transmembrane region" description="Helical" evidence="2">
    <location>
        <begin position="27"/>
        <end position="45"/>
    </location>
</feature>
<dbReference type="EMBL" id="JBHUOF010000001">
    <property type="protein sequence ID" value="MFD2797878.1"/>
    <property type="molecule type" value="Genomic_DNA"/>
</dbReference>
<accession>A0ABW5W1S0</accession>
<gene>
    <name evidence="3" type="ORF">ACFS2C_00525</name>
</gene>
<keyword evidence="2" id="KW-0472">Membrane</keyword>
<evidence type="ECO:0000313" key="3">
    <source>
        <dbReference type="EMBL" id="MFD2797878.1"/>
    </source>
</evidence>
<evidence type="ECO:0000256" key="1">
    <source>
        <dbReference type="SAM" id="MobiDB-lite"/>
    </source>
</evidence>
<feature type="compositionally biased region" description="Basic residues" evidence="1">
    <location>
        <begin position="224"/>
        <end position="236"/>
    </location>
</feature>
<reference evidence="4" key="1">
    <citation type="journal article" date="2019" name="Int. J. Syst. Evol. Microbiol.">
        <title>The Global Catalogue of Microorganisms (GCM) 10K type strain sequencing project: providing services to taxonomists for standard genome sequencing and annotation.</title>
        <authorList>
            <consortium name="The Broad Institute Genomics Platform"/>
            <consortium name="The Broad Institute Genome Sequencing Center for Infectious Disease"/>
            <person name="Wu L."/>
            <person name="Ma J."/>
        </authorList>
    </citation>
    <scope>NUCLEOTIDE SEQUENCE [LARGE SCALE GENOMIC DNA]</scope>
    <source>
        <strain evidence="4">IBRC-M 10906</strain>
    </source>
</reference>
<dbReference type="Proteomes" id="UP001597478">
    <property type="component" value="Unassembled WGS sequence"/>
</dbReference>
<name>A0ABW5W1S0_9PSEU</name>
<organism evidence="3 4">
    <name type="scientific">Prauserella oleivorans</name>
    <dbReference type="NCBI Taxonomy" id="1478153"/>
    <lineage>
        <taxon>Bacteria</taxon>
        <taxon>Bacillati</taxon>
        <taxon>Actinomycetota</taxon>
        <taxon>Actinomycetes</taxon>
        <taxon>Pseudonocardiales</taxon>
        <taxon>Pseudonocardiaceae</taxon>
        <taxon>Prauserella</taxon>
    </lineage>
</organism>
<evidence type="ECO:0000256" key="2">
    <source>
        <dbReference type="SAM" id="Phobius"/>
    </source>
</evidence>
<comment type="caution">
    <text evidence="3">The sequence shown here is derived from an EMBL/GenBank/DDBJ whole genome shotgun (WGS) entry which is preliminary data.</text>
</comment>
<keyword evidence="4" id="KW-1185">Reference proteome</keyword>
<keyword evidence="2" id="KW-0812">Transmembrane</keyword>
<evidence type="ECO:0000313" key="4">
    <source>
        <dbReference type="Proteomes" id="UP001597478"/>
    </source>
</evidence>
<keyword evidence="2" id="KW-1133">Transmembrane helix</keyword>
<dbReference type="RefSeq" id="WP_377387202.1">
    <property type="nucleotide sequence ID" value="NZ_JBHSAN010000008.1"/>
</dbReference>
<feature type="region of interest" description="Disordered" evidence="1">
    <location>
        <begin position="211"/>
        <end position="237"/>
    </location>
</feature>
<evidence type="ECO:0008006" key="5">
    <source>
        <dbReference type="Google" id="ProtNLM"/>
    </source>
</evidence>
<sequence>MPTCTSSANRTVPLGDGHMDLGYSERFFLVMIAGLAAVILLRYLYGRWQDKWQGSRRARFVQQVGGVEHTRTGGTRPRFGYFPEPDDITPPFHWAIESTRSGYHALVYETRDVRVRYRDNSRHTTTDYSSYVELPIPAGPPVKIGDQRMTNYFRHDGTAAQLVAGTAAERHGRYVLCPDPEFARVFVTDALAAAIAGHKRGRWVPGTDFIEGTARRPVPQGRTFKPRRCSTRRTRSSRSYATFPLMRGAGTIHHRCEPLRQSTTGDTGNPP</sequence>